<sequence>MAVTSLGGRDEECSLVTSVIGTNIQLKYLVKNGTKNHYSNDQVCPYKCPNHASEQWGALDAIEKGYGGKVTSHQFLISSMESIPVATILLVSEATGGVSSPLHPVESLLSSENVQRQDKGKWIANDEGKKVVQKRAVGDEDDAVDFRRVE</sequence>
<accession>A0ABD1U6B5</accession>
<gene>
    <name evidence="1" type="ORF">Fot_24474</name>
</gene>
<dbReference type="EMBL" id="JBFOLJ010000007">
    <property type="protein sequence ID" value="KAL2520551.1"/>
    <property type="molecule type" value="Genomic_DNA"/>
</dbReference>
<dbReference type="Proteomes" id="UP001604277">
    <property type="component" value="Unassembled WGS sequence"/>
</dbReference>
<comment type="caution">
    <text evidence="1">The sequence shown here is derived from an EMBL/GenBank/DDBJ whole genome shotgun (WGS) entry which is preliminary data.</text>
</comment>
<protein>
    <submittedName>
        <fullName evidence="1">Uncharacterized protein</fullName>
    </submittedName>
</protein>
<keyword evidence="2" id="KW-1185">Reference proteome</keyword>
<dbReference type="AlphaFoldDB" id="A0ABD1U6B5"/>
<organism evidence="1 2">
    <name type="scientific">Forsythia ovata</name>
    <dbReference type="NCBI Taxonomy" id="205694"/>
    <lineage>
        <taxon>Eukaryota</taxon>
        <taxon>Viridiplantae</taxon>
        <taxon>Streptophyta</taxon>
        <taxon>Embryophyta</taxon>
        <taxon>Tracheophyta</taxon>
        <taxon>Spermatophyta</taxon>
        <taxon>Magnoliopsida</taxon>
        <taxon>eudicotyledons</taxon>
        <taxon>Gunneridae</taxon>
        <taxon>Pentapetalae</taxon>
        <taxon>asterids</taxon>
        <taxon>lamiids</taxon>
        <taxon>Lamiales</taxon>
        <taxon>Oleaceae</taxon>
        <taxon>Forsythieae</taxon>
        <taxon>Forsythia</taxon>
    </lineage>
</organism>
<evidence type="ECO:0000313" key="2">
    <source>
        <dbReference type="Proteomes" id="UP001604277"/>
    </source>
</evidence>
<name>A0ABD1U6B5_9LAMI</name>
<reference evidence="2" key="1">
    <citation type="submission" date="2024-07" db="EMBL/GenBank/DDBJ databases">
        <title>Two chromosome-level genome assemblies of Korean endemic species Abeliophyllum distichum and Forsythia ovata (Oleaceae).</title>
        <authorList>
            <person name="Jang H."/>
        </authorList>
    </citation>
    <scope>NUCLEOTIDE SEQUENCE [LARGE SCALE GENOMIC DNA]</scope>
</reference>
<proteinExistence type="predicted"/>
<evidence type="ECO:0000313" key="1">
    <source>
        <dbReference type="EMBL" id="KAL2520551.1"/>
    </source>
</evidence>